<dbReference type="Proteomes" id="UP000005580">
    <property type="component" value="Unassembled WGS sequence"/>
</dbReference>
<accession>E7RS26</accession>
<keyword evidence="2" id="KW-1185">Reference proteome</keyword>
<dbReference type="Pfam" id="PF09674">
    <property type="entry name" value="DUF2400"/>
    <property type="match status" value="1"/>
</dbReference>
<comment type="caution">
    <text evidence="1">The sequence shown here is derived from an EMBL/GenBank/DDBJ whole genome shotgun (WGS) entry which is preliminary data.</text>
</comment>
<organism evidence="1 2">
    <name type="scientific">Hoylesella oralis ATCC 33269</name>
    <dbReference type="NCBI Taxonomy" id="873533"/>
    <lineage>
        <taxon>Bacteria</taxon>
        <taxon>Pseudomonadati</taxon>
        <taxon>Bacteroidota</taxon>
        <taxon>Bacteroidia</taxon>
        <taxon>Bacteroidales</taxon>
        <taxon>Prevotellaceae</taxon>
        <taxon>Hoylesella</taxon>
    </lineage>
</organism>
<dbReference type="EMBL" id="AEPE02000006">
    <property type="protein sequence ID" value="EFZ36027.1"/>
    <property type="molecule type" value="Genomic_DNA"/>
</dbReference>
<reference evidence="1" key="1">
    <citation type="submission" date="2011-01" db="EMBL/GenBank/DDBJ databases">
        <authorList>
            <person name="Muzny D."/>
            <person name="Qin X."/>
            <person name="Buhay C."/>
            <person name="Dugan-Rocha S."/>
            <person name="Ding Y."/>
            <person name="Chen G."/>
            <person name="Hawes A."/>
            <person name="Holder M."/>
            <person name="Jhangiani S."/>
            <person name="Johnson A."/>
            <person name="Khan Z."/>
            <person name="Li Z."/>
            <person name="Liu W."/>
            <person name="Liu X."/>
            <person name="Perez L."/>
            <person name="Shen H."/>
            <person name="Wang Q."/>
            <person name="Watt J."/>
            <person name="Xi L."/>
            <person name="Xin Y."/>
            <person name="Zhou J."/>
            <person name="Deng J."/>
            <person name="Jiang H."/>
            <person name="Liu Y."/>
            <person name="Qu J."/>
            <person name="Song X.-Z."/>
            <person name="Zhang L."/>
            <person name="Villasana D."/>
            <person name="Johnson A."/>
            <person name="Liu J."/>
            <person name="Liyanage D."/>
            <person name="Lorensuhewa L."/>
            <person name="Robinson T."/>
            <person name="Song A."/>
            <person name="Song B.-B."/>
            <person name="Dinh H."/>
            <person name="Thornton R."/>
            <person name="Coyle M."/>
            <person name="Francisco L."/>
            <person name="Jackson L."/>
            <person name="Javaid M."/>
            <person name="Korchina V."/>
            <person name="Kovar C."/>
            <person name="Mata R."/>
            <person name="Mathew T."/>
            <person name="Ngo R."/>
            <person name="Nguyen L."/>
            <person name="Nguyen N."/>
            <person name="Okwuonu G."/>
            <person name="Ongeri F."/>
            <person name="Pham C."/>
            <person name="Simmons D."/>
            <person name="Wilczek-Boney K."/>
            <person name="Hale W."/>
            <person name="Jakkamsetti A."/>
            <person name="Pham P."/>
            <person name="Ruth R."/>
            <person name="San Lucas F."/>
            <person name="Warren J."/>
            <person name="Zhang J."/>
            <person name="Zhao Z."/>
            <person name="Zhou C."/>
            <person name="Zhu D."/>
            <person name="Lee S."/>
            <person name="Bess C."/>
            <person name="Blankenburg K."/>
            <person name="Forbes L."/>
            <person name="Fu Q."/>
            <person name="Gubbala S."/>
            <person name="Hirani K."/>
            <person name="Jayaseelan J.C."/>
            <person name="Lara F."/>
            <person name="Munidasa M."/>
            <person name="Palculict T."/>
            <person name="Patil S."/>
            <person name="Pu L.-L."/>
            <person name="Saada N."/>
            <person name="Tang L."/>
            <person name="Weissenberger G."/>
            <person name="Zhu Y."/>
            <person name="Hemphill L."/>
            <person name="Shang Y."/>
            <person name="Youmans B."/>
            <person name="Ayvaz T."/>
            <person name="Ross M."/>
            <person name="Santibanez J."/>
            <person name="Aqrawi P."/>
            <person name="Gross S."/>
            <person name="Joshi V."/>
            <person name="Fowler G."/>
            <person name="Nazareth L."/>
            <person name="Reid J."/>
            <person name="Worley K."/>
            <person name="Petrosino J."/>
            <person name="Highlander S."/>
            <person name="Gibbs R."/>
        </authorList>
    </citation>
    <scope>NUCLEOTIDE SEQUENCE [LARGE SCALE GENOMIC DNA]</scope>
    <source>
        <strain evidence="1">ATCC 33269</strain>
    </source>
</reference>
<evidence type="ECO:0000313" key="2">
    <source>
        <dbReference type="Proteomes" id="UP000005580"/>
    </source>
</evidence>
<gene>
    <name evidence="1" type="ORF">HMPREF0663_12094</name>
</gene>
<dbReference type="AlphaFoldDB" id="E7RS26"/>
<proteinExistence type="predicted"/>
<sequence>MTLVPETREVLLKHAAMYETVDFLSTDPSYFMHQVKQPQNQETMALIASVLSYGSRKQFFPKIQYILNSSEGNVYDWIKSGKYIANIPDNNQCYYRLHTNHSIFVFLQVLQKLITDYGSLKHYITAEAHDGYTAIKAICKYFSMQSAHHIIPKDTSSACKRICMFLRWMVRDNSPVDLGLWADIIDKRTLIIPLDTHVLHEANKLSLIQSSTTSMSTARKLTTVLKEVFPDDPLKGDFALFGYGINH</sequence>
<evidence type="ECO:0000313" key="1">
    <source>
        <dbReference type="EMBL" id="EFZ36027.1"/>
    </source>
</evidence>
<protein>
    <submittedName>
        <fullName evidence="1">TIGR02757 family protein</fullName>
    </submittedName>
</protein>
<dbReference type="eggNOG" id="COG0177">
    <property type="taxonomic scope" value="Bacteria"/>
</dbReference>
<dbReference type="HOGENOM" id="CLU_064298_0_0_10"/>
<dbReference type="RefSeq" id="WP_004370300.1">
    <property type="nucleotide sequence ID" value="NZ_GL833119.1"/>
</dbReference>
<dbReference type="NCBIfam" id="TIGR02757">
    <property type="entry name" value="TIGR02757 family protein"/>
    <property type="match status" value="1"/>
</dbReference>
<dbReference type="STRING" id="28134.SAMN05444288_1073"/>
<name>E7RS26_9BACT</name>
<dbReference type="InterPro" id="IPR014127">
    <property type="entry name" value="CHP02757"/>
</dbReference>